<evidence type="ECO:0000313" key="9">
    <source>
        <dbReference type="Proteomes" id="UP000594042"/>
    </source>
</evidence>
<comment type="similarity">
    <text evidence="2">Belongs to the SusD family.</text>
</comment>
<keyword evidence="9" id="KW-1185">Reference proteome</keyword>
<evidence type="ECO:0000259" key="7">
    <source>
        <dbReference type="Pfam" id="PF14322"/>
    </source>
</evidence>
<dbReference type="Proteomes" id="UP000594042">
    <property type="component" value="Chromosome"/>
</dbReference>
<evidence type="ECO:0000256" key="2">
    <source>
        <dbReference type="ARBA" id="ARBA00006275"/>
    </source>
</evidence>
<reference evidence="9" key="1">
    <citation type="submission" date="2020-07" db="EMBL/GenBank/DDBJ databases">
        <title>Complete genome sequencing of Coprobacter sp. strain 2CBH44.</title>
        <authorList>
            <person name="Sakamoto M."/>
            <person name="Murakami T."/>
            <person name="Mori H."/>
        </authorList>
    </citation>
    <scope>NUCLEOTIDE SEQUENCE [LARGE SCALE GENOMIC DNA]</scope>
    <source>
        <strain evidence="9">2CBH44</strain>
    </source>
</reference>
<dbReference type="Gene3D" id="1.25.40.390">
    <property type="match status" value="1"/>
</dbReference>
<dbReference type="PROSITE" id="PS51257">
    <property type="entry name" value="PROKAR_LIPOPROTEIN"/>
    <property type="match status" value="1"/>
</dbReference>
<dbReference type="Pfam" id="PF07980">
    <property type="entry name" value="SusD_RagB"/>
    <property type="match status" value="1"/>
</dbReference>
<dbReference type="SUPFAM" id="SSF48452">
    <property type="entry name" value="TPR-like"/>
    <property type="match status" value="1"/>
</dbReference>
<evidence type="ECO:0000256" key="3">
    <source>
        <dbReference type="ARBA" id="ARBA00022729"/>
    </source>
</evidence>
<dbReference type="InterPro" id="IPR011990">
    <property type="entry name" value="TPR-like_helical_dom_sf"/>
</dbReference>
<dbReference type="AlphaFoldDB" id="A0A7G1I537"/>
<feature type="domain" description="RagB/SusD" evidence="6">
    <location>
        <begin position="331"/>
        <end position="584"/>
    </location>
</feature>
<keyword evidence="3" id="KW-0732">Signal</keyword>
<dbReference type="GO" id="GO:0009279">
    <property type="term" value="C:cell outer membrane"/>
    <property type="evidence" value="ECO:0007669"/>
    <property type="project" value="UniProtKB-SubCell"/>
</dbReference>
<dbReference type="EMBL" id="AP023322">
    <property type="protein sequence ID" value="BCI64557.1"/>
    <property type="molecule type" value="Genomic_DNA"/>
</dbReference>
<protein>
    <submittedName>
        <fullName evidence="8">Carbohydrate-binding protein</fullName>
    </submittedName>
</protein>
<evidence type="ECO:0000313" key="8">
    <source>
        <dbReference type="EMBL" id="BCI64557.1"/>
    </source>
</evidence>
<evidence type="ECO:0000256" key="1">
    <source>
        <dbReference type="ARBA" id="ARBA00004442"/>
    </source>
</evidence>
<comment type="subcellular location">
    <subcellularLocation>
        <location evidence="1">Cell outer membrane</location>
    </subcellularLocation>
</comment>
<evidence type="ECO:0000259" key="6">
    <source>
        <dbReference type="Pfam" id="PF07980"/>
    </source>
</evidence>
<dbReference type="Pfam" id="PF14322">
    <property type="entry name" value="SusD-like_3"/>
    <property type="match status" value="1"/>
</dbReference>
<dbReference type="InterPro" id="IPR033985">
    <property type="entry name" value="SusD-like_N"/>
</dbReference>
<name>A0A7G1I537_9BACT</name>
<feature type="domain" description="SusD-like N-terminal" evidence="7">
    <location>
        <begin position="100"/>
        <end position="239"/>
    </location>
</feature>
<evidence type="ECO:0000256" key="4">
    <source>
        <dbReference type="ARBA" id="ARBA00023136"/>
    </source>
</evidence>
<organism evidence="8 9">
    <name type="scientific">Coprobacter secundus subsp. similis</name>
    <dbReference type="NCBI Taxonomy" id="2751153"/>
    <lineage>
        <taxon>Bacteria</taxon>
        <taxon>Pseudomonadati</taxon>
        <taxon>Bacteroidota</taxon>
        <taxon>Bacteroidia</taxon>
        <taxon>Bacteroidales</taxon>
        <taxon>Barnesiellaceae</taxon>
        <taxon>Coprobacter</taxon>
    </lineage>
</organism>
<accession>A0A7G1I537</accession>
<gene>
    <name evidence="8" type="ORF">Cop2CBH44_29100</name>
</gene>
<sequence>MKKILYYKLYILLVIFVAFTSCMDDGSGLLDKAESGDLTEEKIFSDGTLARRWLYNIYSRLPKGYARFGAVNPVYLGATTDEGQQAHLGLLTQALWFNEGTWNAANPTDLPGWKYQWTAIRPANKMIENVDKVPVSVQDGITEESKLQMKTEARMLRAIFYSELLKAYGGVPIITKQLTQFDPALYTPRSTFDETVDFIVKECDDCAKILPPNYLLTSPTDFGRMTSMAAKALKARVLLYAARPLFNDPNNSNRIVAGEYNPKKWEIAAEAGHDAILFAEENGYALYTDAGKDSYRQLFITRGTCEEIITYIRTSKHRECEARQLPLRFHNAGNDKGGGYTVPSLNLVESYETKEGLNIYQPGSNWDPQNPYQNRDERFYATIYYNQSKYKNYTFQIYNAAEGSSVTPGVDYPSDALNTGFYLRKFIDETINPNNGAAHHNFHVLRYAEVLLNYAEAMNEAYGPYTDFFGDGKTAKWALDQVRSRAMQPPMPSGLSADSMQVRIRNERKIELAFEEHRFYDCRHWKDAAAFQSIKLQTITKDDNGVFKYGESIRKRVFNAPTMFLLPIPLDDIANGKYEQNPGW</sequence>
<keyword evidence="4" id="KW-0472">Membrane</keyword>
<proteinExistence type="inferred from homology"/>
<evidence type="ECO:0000256" key="5">
    <source>
        <dbReference type="ARBA" id="ARBA00023237"/>
    </source>
</evidence>
<dbReference type="RefSeq" id="WP_200755105.1">
    <property type="nucleotide sequence ID" value="NZ_AP023322.1"/>
</dbReference>
<dbReference type="InterPro" id="IPR012944">
    <property type="entry name" value="SusD_RagB_dom"/>
</dbReference>
<dbReference type="KEGG" id="copr:Cop2CBH44_29100"/>
<keyword evidence="5" id="KW-0998">Cell outer membrane</keyword>